<dbReference type="AlphaFoldDB" id="B1XYI5"/>
<evidence type="ECO:0000313" key="2">
    <source>
        <dbReference type="EMBL" id="ACB36421.1"/>
    </source>
</evidence>
<gene>
    <name evidence="2" type="ordered locus">Lcho_4170</name>
</gene>
<dbReference type="InterPro" id="IPR018891">
    <property type="entry name" value="AIPR_C"/>
</dbReference>
<protein>
    <recommendedName>
        <fullName evidence="1">Abortive phage infection protein C-terminal domain-containing protein</fullName>
    </recommendedName>
</protein>
<evidence type="ECO:0000259" key="1">
    <source>
        <dbReference type="Pfam" id="PF10592"/>
    </source>
</evidence>
<name>B1XYI5_LEPCP</name>
<sequence>MATVARPLEIQQLEAYLKREFDGGIIGTGNKALDKERNFLSKAVAASFLMVHAGVSKADAIAACVDGGGDNGIDSLYISPTNVIWLVQSKYIHEGSGEPSLGDAGLFRDGVNAIVDGQFDQCKTLSATQIAQLIRVMDESHQVVFALVYTGTAMDDSRRKMFGEVVDRVNAIAPRRARFVRFGLSDFHEALTQQFAEPDINGVQIELRDYGVMNGVARAYYGSMSVKDLAALYVQHGHALVRANIRRHRGSSEVNESMALTLKNDASKFFYFNNGITLICRSIRPGQLDRTRAAGKFHLDGVSIINGAQTAGTVAQEPPAHYEAHPAEVLVTCIELPADDQGFADDVTRFRNSQNAVSPQDFAALDDNQESWRKTLQSEGVTYIVKRSTSDGPADINSFTLQEAAEARALLGSAGLELLLEHPVRLWDRGHDVKGDKATADKPSAYKTVFPDSLTARKLWRTVQIARIVQQTIEQDAMAMTSPLESDFARQSARLMAHVILIRCKSLTDGETLALTTNEQLTVSSTLDTARNALVQAYSEIETTQRPFAEAFADLSTLCALKALVMQALHA</sequence>
<proteinExistence type="predicted"/>
<dbReference type="EMBL" id="CP001013">
    <property type="protein sequence ID" value="ACB36421.1"/>
    <property type="molecule type" value="Genomic_DNA"/>
</dbReference>
<accession>B1XYI5</accession>
<dbReference type="HOGENOM" id="CLU_023505_0_0_4"/>
<dbReference type="KEGG" id="lch:Lcho_4170"/>
<keyword evidence="3" id="KW-1185">Reference proteome</keyword>
<evidence type="ECO:0000313" key="3">
    <source>
        <dbReference type="Proteomes" id="UP000001693"/>
    </source>
</evidence>
<dbReference type="STRING" id="395495.Lcho_4170"/>
<dbReference type="eggNOG" id="ENOG502Z7VT">
    <property type="taxonomic scope" value="Bacteria"/>
</dbReference>
<organism evidence="2 3">
    <name type="scientific">Leptothrix cholodnii (strain ATCC 51168 / LMG 8142 / SP-6)</name>
    <name type="common">Leptothrix discophora (strain SP-6)</name>
    <dbReference type="NCBI Taxonomy" id="395495"/>
    <lineage>
        <taxon>Bacteria</taxon>
        <taxon>Pseudomonadati</taxon>
        <taxon>Pseudomonadota</taxon>
        <taxon>Betaproteobacteria</taxon>
        <taxon>Burkholderiales</taxon>
        <taxon>Sphaerotilaceae</taxon>
        <taxon>Leptothrix</taxon>
    </lineage>
</organism>
<dbReference type="Pfam" id="PF10592">
    <property type="entry name" value="AIPR"/>
    <property type="match status" value="1"/>
</dbReference>
<feature type="domain" description="Abortive phage infection protein C-terminal" evidence="1">
    <location>
        <begin position="243"/>
        <end position="510"/>
    </location>
</feature>
<dbReference type="Proteomes" id="UP000001693">
    <property type="component" value="Chromosome"/>
</dbReference>
<reference evidence="2 3" key="1">
    <citation type="submission" date="2008-03" db="EMBL/GenBank/DDBJ databases">
        <title>Complete sequence of Leptothrix cholodnii SP-6.</title>
        <authorList>
            <consortium name="US DOE Joint Genome Institute"/>
            <person name="Copeland A."/>
            <person name="Lucas S."/>
            <person name="Lapidus A."/>
            <person name="Glavina del Rio T."/>
            <person name="Dalin E."/>
            <person name="Tice H."/>
            <person name="Bruce D."/>
            <person name="Goodwin L."/>
            <person name="Pitluck S."/>
            <person name="Chertkov O."/>
            <person name="Brettin T."/>
            <person name="Detter J.C."/>
            <person name="Han C."/>
            <person name="Kuske C.R."/>
            <person name="Schmutz J."/>
            <person name="Larimer F."/>
            <person name="Land M."/>
            <person name="Hauser L."/>
            <person name="Kyrpides N."/>
            <person name="Lykidis A."/>
            <person name="Emerson D."/>
            <person name="Richardson P."/>
        </authorList>
    </citation>
    <scope>NUCLEOTIDE SEQUENCE [LARGE SCALE GENOMIC DNA]</scope>
    <source>
        <strain evidence="3">ATCC 51168 / LMG 8142 / SP-6</strain>
    </source>
</reference>